<accession>A0ACB9CPW7</accession>
<protein>
    <submittedName>
        <fullName evidence="1">Uncharacterized protein</fullName>
    </submittedName>
</protein>
<name>A0ACB9CPW7_ARCLA</name>
<keyword evidence="2" id="KW-1185">Reference proteome</keyword>
<dbReference type="Proteomes" id="UP001055879">
    <property type="component" value="Linkage Group LG04"/>
</dbReference>
<comment type="caution">
    <text evidence="1">The sequence shown here is derived from an EMBL/GenBank/DDBJ whole genome shotgun (WGS) entry which is preliminary data.</text>
</comment>
<gene>
    <name evidence="1" type="ORF">L6452_15640</name>
</gene>
<proteinExistence type="predicted"/>
<evidence type="ECO:0000313" key="2">
    <source>
        <dbReference type="Proteomes" id="UP001055879"/>
    </source>
</evidence>
<organism evidence="1 2">
    <name type="scientific">Arctium lappa</name>
    <name type="common">Greater burdock</name>
    <name type="synonym">Lappa major</name>
    <dbReference type="NCBI Taxonomy" id="4217"/>
    <lineage>
        <taxon>Eukaryota</taxon>
        <taxon>Viridiplantae</taxon>
        <taxon>Streptophyta</taxon>
        <taxon>Embryophyta</taxon>
        <taxon>Tracheophyta</taxon>
        <taxon>Spermatophyta</taxon>
        <taxon>Magnoliopsida</taxon>
        <taxon>eudicotyledons</taxon>
        <taxon>Gunneridae</taxon>
        <taxon>Pentapetalae</taxon>
        <taxon>asterids</taxon>
        <taxon>campanulids</taxon>
        <taxon>Asterales</taxon>
        <taxon>Asteraceae</taxon>
        <taxon>Carduoideae</taxon>
        <taxon>Cardueae</taxon>
        <taxon>Arctiinae</taxon>
        <taxon>Arctium</taxon>
    </lineage>
</organism>
<evidence type="ECO:0000313" key="1">
    <source>
        <dbReference type="EMBL" id="KAI3736107.1"/>
    </source>
</evidence>
<reference evidence="2" key="1">
    <citation type="journal article" date="2022" name="Mol. Ecol. Resour.">
        <title>The genomes of chicory, endive, great burdock and yacon provide insights into Asteraceae palaeo-polyploidization history and plant inulin production.</title>
        <authorList>
            <person name="Fan W."/>
            <person name="Wang S."/>
            <person name="Wang H."/>
            <person name="Wang A."/>
            <person name="Jiang F."/>
            <person name="Liu H."/>
            <person name="Zhao H."/>
            <person name="Xu D."/>
            <person name="Zhang Y."/>
        </authorList>
    </citation>
    <scope>NUCLEOTIDE SEQUENCE [LARGE SCALE GENOMIC DNA]</scope>
    <source>
        <strain evidence="2">cv. Niubang</strain>
    </source>
</reference>
<sequence length="226" mass="24535">MVMKNETAKPATAARKVDAVIEVHYRGVRKRPWGRYAAEIRDPGTKTRVWLGTFDTAEAAARAYDTAAINFRGSKAKINFPMSLDSAAVAGCQNHSRSSTVESSSRDSEPNAPVELDLMRCVVGEAAAAVGGGGYQFFVNGNQQTVAFLPHAQPLMLFGVQPGMAMNRVNPYPFQEMEQHFNGGYGGRAESESGSSNVADYIPRETSYSKRELNLDLNLAPPTVEV</sequence>
<dbReference type="EMBL" id="CM042050">
    <property type="protein sequence ID" value="KAI3736107.1"/>
    <property type="molecule type" value="Genomic_DNA"/>
</dbReference>
<reference evidence="1 2" key="2">
    <citation type="journal article" date="2022" name="Mol. Ecol. Resour.">
        <title>The genomes of chicory, endive, great burdock and yacon provide insights into Asteraceae paleo-polyploidization history and plant inulin production.</title>
        <authorList>
            <person name="Fan W."/>
            <person name="Wang S."/>
            <person name="Wang H."/>
            <person name="Wang A."/>
            <person name="Jiang F."/>
            <person name="Liu H."/>
            <person name="Zhao H."/>
            <person name="Xu D."/>
            <person name="Zhang Y."/>
        </authorList>
    </citation>
    <scope>NUCLEOTIDE SEQUENCE [LARGE SCALE GENOMIC DNA]</scope>
    <source>
        <strain evidence="2">cv. Niubang</strain>
    </source>
</reference>